<proteinExistence type="predicted"/>
<accession>A0A9P6WRV8</accession>
<gene>
    <name evidence="2" type="ORF">G6F64_015277</name>
</gene>
<protein>
    <recommendedName>
        <fullName evidence="4">Secreted protein</fullName>
    </recommendedName>
</protein>
<sequence>MSAAGPLRAWAMWPAWTCSAGRTSTQTALRWLTIWMASPVLTAEPVRPLRSAGMASITPEMTATATKKTLFLSSKNCRRSTGHPEVRRQAW</sequence>
<organism evidence="2 3">
    <name type="scientific">Rhizopus oryzae</name>
    <name type="common">Mucormycosis agent</name>
    <name type="synonym">Rhizopus arrhizus var. delemar</name>
    <dbReference type="NCBI Taxonomy" id="64495"/>
    <lineage>
        <taxon>Eukaryota</taxon>
        <taxon>Fungi</taxon>
        <taxon>Fungi incertae sedis</taxon>
        <taxon>Mucoromycota</taxon>
        <taxon>Mucoromycotina</taxon>
        <taxon>Mucoromycetes</taxon>
        <taxon>Mucorales</taxon>
        <taxon>Mucorineae</taxon>
        <taxon>Rhizopodaceae</taxon>
        <taxon>Rhizopus</taxon>
    </lineage>
</organism>
<keyword evidence="3" id="KW-1185">Reference proteome</keyword>
<evidence type="ECO:0000256" key="1">
    <source>
        <dbReference type="SAM" id="SignalP"/>
    </source>
</evidence>
<comment type="caution">
    <text evidence="2">The sequence shown here is derived from an EMBL/GenBank/DDBJ whole genome shotgun (WGS) entry which is preliminary data.</text>
</comment>
<reference evidence="2" key="1">
    <citation type="journal article" date="2020" name="Microb. Genom.">
        <title>Genetic diversity of clinical and environmental Mucorales isolates obtained from an investigation of mucormycosis cases among solid organ transplant recipients.</title>
        <authorList>
            <person name="Nguyen M.H."/>
            <person name="Kaul D."/>
            <person name="Muto C."/>
            <person name="Cheng S.J."/>
            <person name="Richter R.A."/>
            <person name="Bruno V.M."/>
            <person name="Liu G."/>
            <person name="Beyhan S."/>
            <person name="Sundermann A.J."/>
            <person name="Mounaud S."/>
            <person name="Pasculle A.W."/>
            <person name="Nierman W.C."/>
            <person name="Driscoll E."/>
            <person name="Cumbie R."/>
            <person name="Clancy C.J."/>
            <person name="Dupont C.L."/>
        </authorList>
    </citation>
    <scope>NUCLEOTIDE SEQUENCE</scope>
    <source>
        <strain evidence="2">GL11</strain>
    </source>
</reference>
<keyword evidence="1" id="KW-0732">Signal</keyword>
<evidence type="ECO:0000313" key="3">
    <source>
        <dbReference type="Proteomes" id="UP000716291"/>
    </source>
</evidence>
<dbReference type="AlphaFoldDB" id="A0A9P6WRV8"/>
<dbReference type="Proteomes" id="UP000716291">
    <property type="component" value="Unassembled WGS sequence"/>
</dbReference>
<evidence type="ECO:0008006" key="4">
    <source>
        <dbReference type="Google" id="ProtNLM"/>
    </source>
</evidence>
<feature type="signal peptide" evidence="1">
    <location>
        <begin position="1"/>
        <end position="43"/>
    </location>
</feature>
<name>A0A9P6WRV8_RHIOR</name>
<evidence type="ECO:0000313" key="2">
    <source>
        <dbReference type="EMBL" id="KAG1273784.1"/>
    </source>
</evidence>
<dbReference type="EMBL" id="JAANQT010012340">
    <property type="protein sequence ID" value="KAG1273784.1"/>
    <property type="molecule type" value="Genomic_DNA"/>
</dbReference>
<feature type="chain" id="PRO_5040157274" description="Secreted protein" evidence="1">
    <location>
        <begin position="44"/>
        <end position="91"/>
    </location>
</feature>